<dbReference type="InterPro" id="IPR000160">
    <property type="entry name" value="GGDEF_dom"/>
</dbReference>
<feature type="domain" description="EAL" evidence="3">
    <location>
        <begin position="485"/>
        <end position="723"/>
    </location>
</feature>
<reference evidence="5 6" key="1">
    <citation type="submission" date="2017-01" db="EMBL/GenBank/DDBJ databases">
        <title>Genome Sequencing of a Marine Spirillum, Oceanospirillum multiglobuliferum ATCC 33336, from Japan.</title>
        <authorList>
            <person name="Carney J.G."/>
            <person name="Trachtenberg A.M."/>
            <person name="Rheaume B.A."/>
            <person name="Linnane J.D."/>
            <person name="Pitts N.L."/>
            <person name="Mykles D.L."/>
            <person name="Maclea K.S."/>
        </authorList>
    </citation>
    <scope>NUCLEOTIDE SEQUENCE [LARGE SCALE GENOMIC DNA]</scope>
    <source>
        <strain evidence="5 6">ATCC 33336</strain>
    </source>
</reference>
<dbReference type="PROSITE" id="PS50113">
    <property type="entry name" value="PAC"/>
    <property type="match status" value="1"/>
</dbReference>
<dbReference type="CDD" id="cd01948">
    <property type="entry name" value="EAL"/>
    <property type="match status" value="1"/>
</dbReference>
<gene>
    <name evidence="5" type="ORF">BTE48_09840</name>
</gene>
<sequence length="723" mass="81356">MTDLATSADVDDTVAISLIQQEQIFALQQKILTSVARNAPYLEVVNELCRLAEQLLPNAVASVMLVDASDKTMSVLAAPSVPPEGHQALNGLHPGPEAGSCGTAVFTNQPVFVRDTFSDPRWRDMQDIAYNFNLCACWSMPIRNNNGESIGSFALSSFEHRLPSAFHKRLLEACSQIVNVVLERHELEQEVEKSQHRLQLLGLAIESSSEGIVITDADNKIIEVNGYFEQATGYSIDEVRGKNPSFLSSGQQDKAFYQTLWQTLLASGSWSGKIVNRRKDGSYLSQWSTINLIKDAGGQIKNYVAVFADLTELQKEKDRYIHALEIDQLTGLPNKSRLQTSLNNGCCHHCSLLVLNVNNFSLINSAYGLDFADRLLIEITKQLKSLLSQAQLYRLNADEFAAHYTSEMDLEDCVKRVRQHFFINQIELDGLSFHISFTYGGAVGCKDLMRQSLLAIKKAKQEGKGRFHLYSTEHDEIEQSQRLDYIQWNTLLHRALNEDGLVPYFQGIRDNETGKISHYETLIRMSLDGTVYGPYQFLNAAKLSGLLPTITRLVIDRSFAFMAQHQCDFAINITEDDLSQHFLIEYLDRKSEQYGITPSRVILEILEGISASGKKNHIHQLSELKARGYRLAIDDFGTEYSNFERILELDVDCIKIDAKYIKNIDTDKTSYEITRAIVFFAQNAGITVVAEFVHSESVQAVIESLGIQYSQGYLFSEPKPYLC</sequence>
<dbReference type="Pfam" id="PF00563">
    <property type="entry name" value="EAL"/>
    <property type="match status" value="1"/>
</dbReference>
<feature type="domain" description="PAS" evidence="1">
    <location>
        <begin position="197"/>
        <end position="243"/>
    </location>
</feature>
<dbReference type="Pfam" id="PF13185">
    <property type="entry name" value="GAF_2"/>
    <property type="match status" value="1"/>
</dbReference>
<dbReference type="SUPFAM" id="SSF55785">
    <property type="entry name" value="PYP-like sensor domain (PAS domain)"/>
    <property type="match status" value="1"/>
</dbReference>
<dbReference type="PANTHER" id="PTHR44757:SF2">
    <property type="entry name" value="BIOFILM ARCHITECTURE MAINTENANCE PROTEIN MBAA"/>
    <property type="match status" value="1"/>
</dbReference>
<dbReference type="Gene3D" id="3.30.450.40">
    <property type="match status" value="1"/>
</dbReference>
<dbReference type="Gene3D" id="3.20.20.450">
    <property type="entry name" value="EAL domain"/>
    <property type="match status" value="1"/>
</dbReference>
<feature type="domain" description="GGDEF" evidence="4">
    <location>
        <begin position="348"/>
        <end position="472"/>
    </location>
</feature>
<proteinExistence type="predicted"/>
<dbReference type="InterPro" id="IPR029016">
    <property type="entry name" value="GAF-like_dom_sf"/>
</dbReference>
<dbReference type="SMART" id="SM00065">
    <property type="entry name" value="GAF"/>
    <property type="match status" value="1"/>
</dbReference>
<comment type="caution">
    <text evidence="5">The sequence shown here is derived from an EMBL/GenBank/DDBJ whole genome shotgun (WGS) entry which is preliminary data.</text>
</comment>
<dbReference type="InterPro" id="IPR029787">
    <property type="entry name" value="Nucleotide_cyclase"/>
</dbReference>
<name>A0A1V4T3W8_9GAMM</name>
<dbReference type="InterPro" id="IPR001610">
    <property type="entry name" value="PAC"/>
</dbReference>
<dbReference type="Pfam" id="PF13426">
    <property type="entry name" value="PAS_9"/>
    <property type="match status" value="1"/>
</dbReference>
<dbReference type="InterPro" id="IPR035965">
    <property type="entry name" value="PAS-like_dom_sf"/>
</dbReference>
<evidence type="ECO:0000313" key="6">
    <source>
        <dbReference type="Proteomes" id="UP000191418"/>
    </source>
</evidence>
<dbReference type="InterPro" id="IPR052155">
    <property type="entry name" value="Biofilm_reg_signaling"/>
</dbReference>
<dbReference type="SUPFAM" id="SSF55781">
    <property type="entry name" value="GAF domain-like"/>
    <property type="match status" value="1"/>
</dbReference>
<dbReference type="SMART" id="SM00091">
    <property type="entry name" value="PAS"/>
    <property type="match status" value="1"/>
</dbReference>
<dbReference type="PROSITE" id="PS50883">
    <property type="entry name" value="EAL"/>
    <property type="match status" value="1"/>
</dbReference>
<dbReference type="STRING" id="64969.SAMN02745127_02179"/>
<evidence type="ECO:0000259" key="1">
    <source>
        <dbReference type="PROSITE" id="PS50112"/>
    </source>
</evidence>
<dbReference type="PANTHER" id="PTHR44757">
    <property type="entry name" value="DIGUANYLATE CYCLASE DGCP"/>
    <property type="match status" value="1"/>
</dbReference>
<dbReference type="SMART" id="SM00052">
    <property type="entry name" value="EAL"/>
    <property type="match status" value="1"/>
</dbReference>
<dbReference type="InterPro" id="IPR001633">
    <property type="entry name" value="EAL_dom"/>
</dbReference>
<dbReference type="CDD" id="cd01949">
    <property type="entry name" value="GGDEF"/>
    <property type="match status" value="1"/>
</dbReference>
<evidence type="ECO:0000259" key="3">
    <source>
        <dbReference type="PROSITE" id="PS50883"/>
    </source>
</evidence>
<dbReference type="PROSITE" id="PS50112">
    <property type="entry name" value="PAS"/>
    <property type="match status" value="1"/>
</dbReference>
<accession>A0A1V4T3W8</accession>
<feature type="domain" description="PAC" evidence="2">
    <location>
        <begin position="268"/>
        <end position="322"/>
    </location>
</feature>
<dbReference type="CDD" id="cd00130">
    <property type="entry name" value="PAS"/>
    <property type="match status" value="1"/>
</dbReference>
<evidence type="ECO:0000313" key="5">
    <source>
        <dbReference type="EMBL" id="OPX55295.1"/>
    </source>
</evidence>
<dbReference type="SUPFAM" id="SSF55073">
    <property type="entry name" value="Nucleotide cyclase"/>
    <property type="match status" value="1"/>
</dbReference>
<dbReference type="Gene3D" id="3.30.70.270">
    <property type="match status" value="1"/>
</dbReference>
<dbReference type="PROSITE" id="PS50887">
    <property type="entry name" value="GGDEF"/>
    <property type="match status" value="1"/>
</dbReference>
<dbReference type="AlphaFoldDB" id="A0A1V4T3W8"/>
<organism evidence="5 6">
    <name type="scientific">Oceanospirillum multiglobuliferum</name>
    <dbReference type="NCBI Taxonomy" id="64969"/>
    <lineage>
        <taxon>Bacteria</taxon>
        <taxon>Pseudomonadati</taxon>
        <taxon>Pseudomonadota</taxon>
        <taxon>Gammaproteobacteria</taxon>
        <taxon>Oceanospirillales</taxon>
        <taxon>Oceanospirillaceae</taxon>
        <taxon>Oceanospirillum</taxon>
    </lineage>
</organism>
<dbReference type="SMART" id="SM00086">
    <property type="entry name" value="PAC"/>
    <property type="match status" value="1"/>
</dbReference>
<evidence type="ECO:0000259" key="4">
    <source>
        <dbReference type="PROSITE" id="PS50887"/>
    </source>
</evidence>
<keyword evidence="6" id="KW-1185">Reference proteome</keyword>
<dbReference type="Pfam" id="PF00990">
    <property type="entry name" value="GGDEF"/>
    <property type="match status" value="1"/>
</dbReference>
<dbReference type="SMART" id="SM00267">
    <property type="entry name" value="GGDEF"/>
    <property type="match status" value="1"/>
</dbReference>
<dbReference type="InterPro" id="IPR000014">
    <property type="entry name" value="PAS"/>
</dbReference>
<dbReference type="InterPro" id="IPR043128">
    <property type="entry name" value="Rev_trsase/Diguanyl_cyclase"/>
</dbReference>
<dbReference type="InterPro" id="IPR000700">
    <property type="entry name" value="PAS-assoc_C"/>
</dbReference>
<dbReference type="InterPro" id="IPR035919">
    <property type="entry name" value="EAL_sf"/>
</dbReference>
<dbReference type="Gene3D" id="3.30.450.20">
    <property type="entry name" value="PAS domain"/>
    <property type="match status" value="1"/>
</dbReference>
<dbReference type="Proteomes" id="UP000191418">
    <property type="component" value="Unassembled WGS sequence"/>
</dbReference>
<protein>
    <recommendedName>
        <fullName evidence="7">Diguanylate cyclase</fullName>
    </recommendedName>
</protein>
<dbReference type="SUPFAM" id="SSF141868">
    <property type="entry name" value="EAL domain-like"/>
    <property type="match status" value="1"/>
</dbReference>
<dbReference type="EMBL" id="MTSM01000011">
    <property type="protein sequence ID" value="OPX55295.1"/>
    <property type="molecule type" value="Genomic_DNA"/>
</dbReference>
<evidence type="ECO:0000259" key="2">
    <source>
        <dbReference type="PROSITE" id="PS50113"/>
    </source>
</evidence>
<dbReference type="InterPro" id="IPR003018">
    <property type="entry name" value="GAF"/>
</dbReference>
<dbReference type="NCBIfam" id="TIGR00229">
    <property type="entry name" value="sensory_box"/>
    <property type="match status" value="1"/>
</dbReference>
<evidence type="ECO:0008006" key="7">
    <source>
        <dbReference type="Google" id="ProtNLM"/>
    </source>
</evidence>